<evidence type="ECO:0000259" key="3">
    <source>
        <dbReference type="SMART" id="SM00306"/>
    </source>
</evidence>
<dbReference type="InterPro" id="IPR003587">
    <property type="entry name" value="Hint_dom_N"/>
</dbReference>
<dbReference type="InterPro" id="IPR038233">
    <property type="entry name" value="Colicin_D/E5_nuclease"/>
</dbReference>
<feature type="compositionally biased region" description="Polar residues" evidence="2">
    <location>
        <begin position="1194"/>
        <end position="1204"/>
    </location>
</feature>
<dbReference type="InterPro" id="IPR036844">
    <property type="entry name" value="Hint_dom_sf"/>
</dbReference>
<dbReference type="InterPro" id="IPR006141">
    <property type="entry name" value="Intein_N"/>
</dbReference>
<dbReference type="EMBL" id="JAVRFJ010000017">
    <property type="protein sequence ID" value="MDT0569803.1"/>
    <property type="molecule type" value="Genomic_DNA"/>
</dbReference>
<keyword evidence="5" id="KW-1185">Reference proteome</keyword>
<dbReference type="NCBIfam" id="TIGR01643">
    <property type="entry name" value="YD_repeat_2x"/>
    <property type="match status" value="1"/>
</dbReference>
<dbReference type="InterPro" id="IPR030934">
    <property type="entry name" value="Intein_C"/>
</dbReference>
<dbReference type="Pfam" id="PF07591">
    <property type="entry name" value="PT-HINT"/>
    <property type="match status" value="1"/>
</dbReference>
<gene>
    <name evidence="4" type="ORF">RM704_20385</name>
</gene>
<reference evidence="4" key="1">
    <citation type="submission" date="2024-05" db="EMBL/GenBank/DDBJ databases">
        <title>30 novel species of actinomycetes from the DSMZ collection.</title>
        <authorList>
            <person name="Nouioui I."/>
        </authorList>
    </citation>
    <scope>NUCLEOTIDE SEQUENCE</scope>
    <source>
        <strain evidence="4">DSM 3412</strain>
    </source>
</reference>
<feature type="compositionally biased region" description="Polar residues" evidence="2">
    <location>
        <begin position="1011"/>
        <end position="1024"/>
    </location>
</feature>
<dbReference type="InterPro" id="IPR037178">
    <property type="entry name" value="ColicinD_C_sf"/>
</dbReference>
<dbReference type="InterPro" id="IPR022385">
    <property type="entry name" value="Rhs_assc_core"/>
</dbReference>
<proteinExistence type="predicted"/>
<feature type="region of interest" description="Disordered" evidence="2">
    <location>
        <begin position="1003"/>
        <end position="1062"/>
    </location>
</feature>
<dbReference type="PROSITE" id="PS50818">
    <property type="entry name" value="INTEIN_C_TER"/>
    <property type="match status" value="1"/>
</dbReference>
<feature type="region of interest" description="Disordered" evidence="2">
    <location>
        <begin position="1942"/>
        <end position="1961"/>
    </location>
</feature>
<feature type="region of interest" description="Disordered" evidence="2">
    <location>
        <begin position="1184"/>
        <end position="1204"/>
    </location>
</feature>
<dbReference type="Pfam" id="PF25023">
    <property type="entry name" value="TEN_YD-shell"/>
    <property type="match status" value="1"/>
</dbReference>
<sequence length="2277" mass="244756">MTASLLVAPTVESAASAAEASKVSRKEPVNVPAQAAGAVPRDRAEATPTKPARTVWPKAAQGRVSLAGLKTGKKVPVAPDGAGRAAVSVGPAPATAKFRAQSSKTSVPAKVDVKVLDHGRLSPVGGVGLGVEVTRRDGTATAGPVQVTFDYSGFKYAYGGNFASRLRLVSLPACALTTPKAKGCSPGKTKSVPVSNDAAKGVITATVQADGDPTAERYPLDTAGSGLSRSALATTASSATVYALTSGSSSEAGDYRASSLKPSGSWNVSTGSGAFTYNLPVQIPGPPTGSAPALSLSYNSQSVDSMTSAQNNQANWAGLGWELSGTGFIERRYRGCQNDGTGSGWVGDLCWDSPNSENEPDGAMYVISFNGVSSILVQDGNGTGSYHVKDDPGWRVQHLTGGHGSDDEYWVISTQDGKRYYFGWGRSERTNAATDSVLTVPVFGNDPGEPGYNGGTGVSKQAYRWQLDRVVDAGEVETAYFYDKEQNHYRSVLLGDQARAYDSGAYPVRIEYGWASQISGAQLPAKVDLRYVGRCVERMADKDPLASEPADCPAISTNPDSYPDVPTDLMCDGTAADNGCRTITGETYSPTFFATKMLWDIKTFVRDNDASPWDPAMQYQMKYGLPNPEGTVDNTLWLDYIQRKGYGDGDDITLPTININGEWRDNQLGGGVLNFRRVTQIHGDLGSFVNVTYRDYDVQDACDLSNPPSESNNTQACFKQKWVPEGATEERSGWFKKYVVAKVSVDPGPGSGAGNDGDPVMTTTYDYVGKPAWAFPNDPLTKDEDESWTEWRGYQQVEVHTGTKSNAASTYHWLYRGMDGDRTSKTDPTATRSVTVDDGDSGRPPVTDHAWLNGQVLETSNRDGSGQSHRRIWHEYWTYNTAQYDGLPDARFVRESKTTTQELTSTGWREHVVKDEYDTAEPASTTYGLPLRTNDWGLSDTDDNRCTTYGRAYNTDYFPDSPVQRWMVLPDETRHYAADCAARASSNQDAYTVTLYDGATSVDTNKPGDGNPTTVRKYTNATNYRETRASFDQAGRQLTATDGKQNTTTTTYQPATSWPVNGVKVTSPDPDGTGPGTPHSTTTWYSRLWGTPYRIQDPNNRTTRIVHDSVGRTAQVFQPSRIAAYPDGTPSIAFEYTLTTADNSEGVPDLVSTVPPKVTTKTLVDSSGKTQTAYTYLDGLGRTRETQVPAPTGTGRTVVSTRYDTSGNVTGTSAPFYNSATAGSGMVLPTVDTLPSYTDLLIDFAGRTTESRITVKGQPQAQGQTITNYHGDYTTTVPAVGERTNTYTDVFGQVSRVVEFGPSTYSTTYEYTRSGKLSKITDSKGNVTTYTYNWLGERNGGKDPDSDPNGIAATTYDANGNIATSKDGNGTVLTHTYDNLNRPLTVQNGSTVLTRTTYDTAPGGIGELATATSYAGSHAYTTAVNSYDADGNVQETQTTVPADGSGLQGTYATGFTYNAAGQQTSVTYPAAGGLPTETVTTQYDAFGNPEKLTSSLNNTVYVDSTGFDSLGRLTDRTYGTTATTGTTARRVYTYDDANGTGWLKNITTTTSTKGTVQNDDYLRDNAGQVTDLADRITGQHQCSTFDELNRLSRAWTTAATGGCAGPFTPDLTTGKNPYQLDYSYDGIGNLQKVTSTTATGSSVRDYAYPGYSADQSTYTPGAPRPHAVTTVKTPAGTDSYTYDDAGRMKSRTVAGATTNFVWNERHQISATSGAVTASYVYDAAGAVLLRKSATEIVLYLAGQEIHKTPGADPRATRYYGAGTATVATRTATSTSSKLTWLLSDNQASTQLTVDTSTGTAERRRYLPFGAQNGDTDLPAATDRGFLGKPEDDATGLSILGARMYDPQLGRFLSPDPLVTPYAPQNLSSYSYSVNNPVAFSDPTGLRPDGACGGASSSCNGGTETWTQTNGEWTWNYERAVTSLNTGATTYSTISYTFGSGTSHSSRTVAPPAPESIGSTSTTKSPSAWAMALDVGKALLLPDTEEWEACAKDIGFNSHCGWALTDLPWLKAGKLLKLKKLDDVVDCTRCFLAGTDVLMADGSTKNIEDVEVGDEVLATDPDTGETAPREVTRLIVTEDDKHFNELSIATDEGIEKITATHEHPFWSPSQKHWVDAQDLKPGMTLLTDDRDTVIVTHNRSYMQHATTYNLTVDDLHTYYVLAGETPVLVHNSGPGCGSVWLDSNRVPHHFKHAADFGITAKESKASKQAFVNALEGFVKDPGNVQIAGTYRGTPARHYVDLNTGRHVSVDIDSGEMLGAWKSDVNSDQFWYLTMQGKL</sequence>
<dbReference type="InterPro" id="IPR024440">
    <property type="entry name" value="ColicinD_C"/>
</dbReference>
<accession>A0ABU2YZQ3</accession>
<dbReference type="NCBIfam" id="TIGR01443">
    <property type="entry name" value="intein_Cterm"/>
    <property type="match status" value="1"/>
</dbReference>
<evidence type="ECO:0000256" key="2">
    <source>
        <dbReference type="SAM" id="MobiDB-lite"/>
    </source>
</evidence>
<dbReference type="Gene3D" id="3.10.450.200">
    <property type="match status" value="1"/>
</dbReference>
<dbReference type="PANTHER" id="PTHR32305">
    <property type="match status" value="1"/>
</dbReference>
<evidence type="ECO:0000313" key="5">
    <source>
        <dbReference type="Proteomes" id="UP001180737"/>
    </source>
</evidence>
<dbReference type="InterPro" id="IPR006530">
    <property type="entry name" value="YD"/>
</dbReference>
<dbReference type="Pfam" id="PF11429">
    <property type="entry name" value="Colicin_D"/>
    <property type="match status" value="1"/>
</dbReference>
<evidence type="ECO:0000313" key="4">
    <source>
        <dbReference type="EMBL" id="MDT0569803.1"/>
    </source>
</evidence>
<feature type="region of interest" description="Disordered" evidence="2">
    <location>
        <begin position="18"/>
        <end position="51"/>
    </location>
</feature>
<dbReference type="CDD" id="cd00081">
    <property type="entry name" value="Hint"/>
    <property type="match status" value="1"/>
</dbReference>
<dbReference type="SUPFAM" id="SSF102824">
    <property type="entry name" value="Colicin D/E5 nuclease domain"/>
    <property type="match status" value="1"/>
</dbReference>
<dbReference type="SMART" id="SM00306">
    <property type="entry name" value="HintN"/>
    <property type="match status" value="1"/>
</dbReference>
<feature type="domain" description="Hint" evidence="3">
    <location>
        <begin position="2027"/>
        <end position="2128"/>
    </location>
</feature>
<dbReference type="InterPro" id="IPR056823">
    <property type="entry name" value="TEN-like_YD-shell"/>
</dbReference>
<evidence type="ECO:0000256" key="1">
    <source>
        <dbReference type="ARBA" id="ARBA00022737"/>
    </source>
</evidence>
<comment type="caution">
    <text evidence="4">The sequence shown here is derived from an EMBL/GenBank/DDBJ whole genome shotgun (WGS) entry which is preliminary data.</text>
</comment>
<name>A0ABU2YZQ3_9ACTN</name>
<protein>
    <submittedName>
        <fullName evidence="4">Polymorphic toxin-type HINT domain-containing protein</fullName>
    </submittedName>
</protein>
<dbReference type="PROSITE" id="PS50817">
    <property type="entry name" value="INTEIN_N_TER"/>
    <property type="match status" value="1"/>
</dbReference>
<dbReference type="Gene3D" id="2.180.10.10">
    <property type="entry name" value="RHS repeat-associated core"/>
    <property type="match status" value="1"/>
</dbReference>
<feature type="region of interest" description="Disordered" evidence="2">
    <location>
        <begin position="822"/>
        <end position="849"/>
    </location>
</feature>
<dbReference type="Gene3D" id="2.170.16.10">
    <property type="entry name" value="Hedgehog/Intein (Hint) domain"/>
    <property type="match status" value="1"/>
</dbReference>
<keyword evidence="1" id="KW-0677">Repeat</keyword>
<dbReference type="SUPFAM" id="SSF51294">
    <property type="entry name" value="Hedgehog/intein (Hint) domain"/>
    <property type="match status" value="1"/>
</dbReference>
<organism evidence="4 5">
    <name type="scientific">Streptomyces gottesmaniae</name>
    <dbReference type="NCBI Taxonomy" id="3075518"/>
    <lineage>
        <taxon>Bacteria</taxon>
        <taxon>Bacillati</taxon>
        <taxon>Actinomycetota</taxon>
        <taxon>Actinomycetes</taxon>
        <taxon>Kitasatosporales</taxon>
        <taxon>Streptomycetaceae</taxon>
        <taxon>Streptomyces</taxon>
    </lineage>
</organism>
<dbReference type="NCBIfam" id="TIGR03696">
    <property type="entry name" value="Rhs_assc_core"/>
    <property type="match status" value="1"/>
</dbReference>
<dbReference type="PANTHER" id="PTHR32305:SF17">
    <property type="entry name" value="TRNA NUCLEASE WAPA"/>
    <property type="match status" value="1"/>
</dbReference>
<dbReference type="InterPro" id="IPR050708">
    <property type="entry name" value="T6SS_VgrG/RHS"/>
</dbReference>
<dbReference type="Proteomes" id="UP001180737">
    <property type="component" value="Unassembled WGS sequence"/>
</dbReference>
<feature type="compositionally biased region" description="Polar residues" evidence="2">
    <location>
        <begin position="1036"/>
        <end position="1059"/>
    </location>
</feature>